<accession>A0ABY1JZC7</accession>
<gene>
    <name evidence="2" type="ORF">SAMN05421578_10681</name>
</gene>
<keyword evidence="1" id="KW-0472">Membrane</keyword>
<reference evidence="2 3" key="1">
    <citation type="submission" date="2017-01" db="EMBL/GenBank/DDBJ databases">
        <authorList>
            <person name="Varghese N."/>
            <person name="Submissions S."/>
        </authorList>
    </citation>
    <scope>NUCLEOTIDE SEQUENCE [LARGE SCALE GENOMIC DNA]</scope>
    <source>
        <strain evidence="2 3">ATCC 23464</strain>
    </source>
</reference>
<evidence type="ECO:0000256" key="1">
    <source>
        <dbReference type="SAM" id="Phobius"/>
    </source>
</evidence>
<proteinExistence type="predicted"/>
<evidence type="ECO:0000313" key="2">
    <source>
        <dbReference type="EMBL" id="SIR03351.1"/>
    </source>
</evidence>
<protein>
    <submittedName>
        <fullName evidence="2">Uncharacterized protein</fullName>
    </submittedName>
</protein>
<evidence type="ECO:0000313" key="3">
    <source>
        <dbReference type="Proteomes" id="UP000186666"/>
    </source>
</evidence>
<feature type="transmembrane region" description="Helical" evidence="1">
    <location>
        <begin position="42"/>
        <end position="62"/>
    </location>
</feature>
<sequence length="65" mass="7546">MPLIKGFFLVVVNLVVELWTGFNNRNPDFYDKHSATRTKTGYIFFVTLVTLATVGIVSWLYVRIY</sequence>
<name>A0ABY1JZC7_9BACL</name>
<keyword evidence="3" id="KW-1185">Reference proteome</keyword>
<organism evidence="2 3">
    <name type="scientific">Paenibacillus macquariensis</name>
    <dbReference type="NCBI Taxonomy" id="948756"/>
    <lineage>
        <taxon>Bacteria</taxon>
        <taxon>Bacillati</taxon>
        <taxon>Bacillota</taxon>
        <taxon>Bacilli</taxon>
        <taxon>Bacillales</taxon>
        <taxon>Paenibacillaceae</taxon>
        <taxon>Paenibacillus</taxon>
    </lineage>
</organism>
<keyword evidence="1" id="KW-1133">Transmembrane helix</keyword>
<comment type="caution">
    <text evidence="2">The sequence shown here is derived from an EMBL/GenBank/DDBJ whole genome shotgun (WGS) entry which is preliminary data.</text>
</comment>
<dbReference type="Proteomes" id="UP000186666">
    <property type="component" value="Unassembled WGS sequence"/>
</dbReference>
<keyword evidence="1" id="KW-0812">Transmembrane</keyword>
<dbReference type="EMBL" id="FTNK01000006">
    <property type="protein sequence ID" value="SIR03351.1"/>
    <property type="molecule type" value="Genomic_DNA"/>
</dbReference>